<gene>
    <name evidence="1" type="ORF">SAMN04488540_103132</name>
</gene>
<accession>A0A1G8NJQ6</accession>
<dbReference type="EMBL" id="FNEM01000003">
    <property type="protein sequence ID" value="SDI79740.1"/>
    <property type="molecule type" value="Genomic_DNA"/>
</dbReference>
<sequence length="257" mass="27592">MSRLLIFLMIFGVVLFTIFSLEGMLIAPESKPKAAEQPIRVVEVARLTRDASRAESISSESVEFLSLNEKEVLSKNISTAQSLNLTKGSVFTGNFKSGQFLSAEMVSNPGDAGYLALSIGDKFVPYFYSSNDNQIIETVPIAVGDRVSFVSTTSSTHNIKEAGYAEMADITSRVIVDGAKVIQVLSTPGEAGESESRSASLLIALTVEQILHLEMAGKLGDITLVPSHLTGKTLSVKSSDIIKRLSGVREMRAGEAQ</sequence>
<reference evidence="2" key="1">
    <citation type="submission" date="2016-10" db="EMBL/GenBank/DDBJ databases">
        <authorList>
            <person name="Varghese N."/>
            <person name="Submissions S."/>
        </authorList>
    </citation>
    <scope>NUCLEOTIDE SEQUENCE [LARGE SCALE GENOMIC DNA]</scope>
    <source>
        <strain evidence="2">DSM 23317</strain>
    </source>
</reference>
<keyword evidence="2" id="KW-1185">Reference proteome</keyword>
<evidence type="ECO:0000313" key="2">
    <source>
        <dbReference type="Proteomes" id="UP000199527"/>
    </source>
</evidence>
<protein>
    <submittedName>
        <fullName evidence="1">Pilus assembly protein CpaB</fullName>
    </submittedName>
</protein>
<name>A0A1G8NJQ6_9GAMM</name>
<evidence type="ECO:0000313" key="1">
    <source>
        <dbReference type="EMBL" id="SDI79740.1"/>
    </source>
</evidence>
<dbReference type="AlphaFoldDB" id="A0A1G8NJQ6"/>
<proteinExistence type="predicted"/>
<organism evidence="1 2">
    <name type="scientific">Ferrimonas sediminum</name>
    <dbReference type="NCBI Taxonomy" id="718193"/>
    <lineage>
        <taxon>Bacteria</taxon>
        <taxon>Pseudomonadati</taxon>
        <taxon>Pseudomonadota</taxon>
        <taxon>Gammaproteobacteria</taxon>
        <taxon>Alteromonadales</taxon>
        <taxon>Ferrimonadaceae</taxon>
        <taxon>Ferrimonas</taxon>
    </lineage>
</organism>
<dbReference type="Proteomes" id="UP000199527">
    <property type="component" value="Unassembled WGS sequence"/>
</dbReference>